<dbReference type="Proteomes" id="UP000541969">
    <property type="component" value="Unassembled WGS sequence"/>
</dbReference>
<evidence type="ECO:0000313" key="2">
    <source>
        <dbReference type="EMBL" id="NYJ06861.1"/>
    </source>
</evidence>
<protein>
    <submittedName>
        <fullName evidence="2">Uncharacterized protein</fullName>
    </submittedName>
</protein>
<dbReference type="RefSeq" id="WP_179718285.1">
    <property type="nucleotide sequence ID" value="NZ_JACBZT010000001.1"/>
</dbReference>
<evidence type="ECO:0000313" key="3">
    <source>
        <dbReference type="Proteomes" id="UP000541969"/>
    </source>
</evidence>
<proteinExistence type="predicted"/>
<dbReference type="AlphaFoldDB" id="A0A853CI79"/>
<evidence type="ECO:0000256" key="1">
    <source>
        <dbReference type="SAM" id="MobiDB-lite"/>
    </source>
</evidence>
<feature type="compositionally biased region" description="Acidic residues" evidence="1">
    <location>
        <begin position="50"/>
        <end position="63"/>
    </location>
</feature>
<dbReference type="EMBL" id="JACBZT010000001">
    <property type="protein sequence ID" value="NYJ06861.1"/>
    <property type="molecule type" value="Genomic_DNA"/>
</dbReference>
<keyword evidence="3" id="KW-1185">Reference proteome</keyword>
<name>A0A853CI79_9ACTN</name>
<comment type="caution">
    <text evidence="2">The sequence shown here is derived from an EMBL/GenBank/DDBJ whole genome shotgun (WGS) entry which is preliminary data.</text>
</comment>
<gene>
    <name evidence="2" type="ORF">GGQ55_003139</name>
</gene>
<organism evidence="2 3">
    <name type="scientific">Petropleomorpha daqingensis</name>
    <dbReference type="NCBI Taxonomy" id="2026353"/>
    <lineage>
        <taxon>Bacteria</taxon>
        <taxon>Bacillati</taxon>
        <taxon>Actinomycetota</taxon>
        <taxon>Actinomycetes</taxon>
        <taxon>Geodermatophilales</taxon>
        <taxon>Geodermatophilaceae</taxon>
        <taxon>Petropleomorpha</taxon>
    </lineage>
</organism>
<sequence length="90" mass="9238">MDRDDLPDTAMASGSDAGEPGEHLGPADLGPDEQRLLQALESDIDRSPDEDADLLVEAAEDEAPLPAQGGAQDDGLSPRFSAPDSGPTAP</sequence>
<accession>A0A853CI79</accession>
<feature type="region of interest" description="Disordered" evidence="1">
    <location>
        <begin position="1"/>
        <end position="90"/>
    </location>
</feature>
<reference evidence="2 3" key="1">
    <citation type="submission" date="2020-07" db="EMBL/GenBank/DDBJ databases">
        <title>Sequencing the genomes of 1000 actinobacteria strains.</title>
        <authorList>
            <person name="Klenk H.-P."/>
        </authorList>
    </citation>
    <scope>NUCLEOTIDE SEQUENCE [LARGE SCALE GENOMIC DNA]</scope>
    <source>
        <strain evidence="2 3">DSM 104001</strain>
    </source>
</reference>